<dbReference type="STRING" id="1267768.BV394_06000"/>
<sequence length="71" mass="7835">MALGYKARRRLALLILLLGLPAYVVVAVTVLSLLDRPPLWLELLVYVVLGIVWALPFRAVFRGIGKPPPDA</sequence>
<accession>A0A2M9DEM0</accession>
<dbReference type="EMBL" id="CP019124">
    <property type="protein sequence ID" value="APX89323.1"/>
    <property type="molecule type" value="Genomic_DNA"/>
</dbReference>
<reference evidence="1 2" key="1">
    <citation type="submission" date="2017-01" db="EMBL/GenBank/DDBJ databases">
        <title>Genomic analysis of Xuhuaishuia manganoxidans DY6-4.</title>
        <authorList>
            <person name="Wang X."/>
        </authorList>
    </citation>
    <scope>NUCLEOTIDE SEQUENCE [LARGE SCALE GENOMIC DNA]</scope>
    <source>
        <strain evidence="1 2">DY6-4</strain>
    </source>
</reference>
<dbReference type="RefSeq" id="WP_076979346.1">
    <property type="nucleotide sequence ID" value="NZ_CP019124.1"/>
</dbReference>
<organism evidence="1 2">
    <name type="scientific">Brevirhabdus pacifica</name>
    <dbReference type="NCBI Taxonomy" id="1267768"/>
    <lineage>
        <taxon>Bacteria</taxon>
        <taxon>Pseudomonadati</taxon>
        <taxon>Pseudomonadota</taxon>
        <taxon>Alphaproteobacteria</taxon>
        <taxon>Rhodobacterales</taxon>
        <taxon>Paracoccaceae</taxon>
        <taxon>Brevirhabdus</taxon>
    </lineage>
</organism>
<gene>
    <name evidence="1" type="ORF">BV394_06000</name>
</gene>
<proteinExistence type="predicted"/>
<accession>A0A1U7DHF8</accession>
<dbReference type="AlphaFoldDB" id="A0A1U7DHF8"/>
<evidence type="ECO:0000313" key="2">
    <source>
        <dbReference type="Proteomes" id="UP000187266"/>
    </source>
</evidence>
<dbReference type="Pfam" id="PF11003">
    <property type="entry name" value="DUF2842"/>
    <property type="match status" value="1"/>
</dbReference>
<protein>
    <submittedName>
        <fullName evidence="1">Uncharacterized protein</fullName>
    </submittedName>
</protein>
<keyword evidence="2" id="KW-1185">Reference proteome</keyword>
<dbReference type="InterPro" id="IPR021265">
    <property type="entry name" value="DUF2842"/>
</dbReference>
<evidence type="ECO:0000313" key="1">
    <source>
        <dbReference type="EMBL" id="APX89323.1"/>
    </source>
</evidence>
<name>A0A1U7DHF8_9RHOB</name>
<dbReference type="Proteomes" id="UP000187266">
    <property type="component" value="Chromosome"/>
</dbReference>